<evidence type="ECO:0000313" key="2">
    <source>
        <dbReference type="EMBL" id="KAK6773897.1"/>
    </source>
</evidence>
<dbReference type="CDD" id="cd06222">
    <property type="entry name" value="RNase_H_like"/>
    <property type="match status" value="1"/>
</dbReference>
<name>A0AAN8SW88_SOLBU</name>
<evidence type="ECO:0000313" key="3">
    <source>
        <dbReference type="Proteomes" id="UP001371456"/>
    </source>
</evidence>
<dbReference type="EMBL" id="JBANQN010000012">
    <property type="protein sequence ID" value="KAK6773897.1"/>
    <property type="molecule type" value="Genomic_DNA"/>
</dbReference>
<dbReference type="InterPro" id="IPR002156">
    <property type="entry name" value="RNaseH_domain"/>
</dbReference>
<proteinExistence type="predicted"/>
<accession>A0AAN8SW88</accession>
<dbReference type="InterPro" id="IPR044730">
    <property type="entry name" value="RNase_H-like_dom_plant"/>
</dbReference>
<dbReference type="Gene3D" id="3.30.420.10">
    <property type="entry name" value="Ribonuclease H-like superfamily/Ribonuclease H"/>
    <property type="match status" value="1"/>
</dbReference>
<feature type="domain" description="RNase H type-1" evidence="1">
    <location>
        <begin position="41"/>
        <end position="159"/>
    </location>
</feature>
<comment type="caution">
    <text evidence="2">The sequence shown here is derived from an EMBL/GenBank/DDBJ whole genome shotgun (WGS) entry which is preliminary data.</text>
</comment>
<reference evidence="2 3" key="1">
    <citation type="submission" date="2024-02" db="EMBL/GenBank/DDBJ databases">
        <title>de novo genome assembly of Solanum bulbocastanum strain 11H21.</title>
        <authorList>
            <person name="Hosaka A.J."/>
        </authorList>
    </citation>
    <scope>NUCLEOTIDE SEQUENCE [LARGE SCALE GENOMIC DNA]</scope>
    <source>
        <tissue evidence="2">Young leaves</tissue>
    </source>
</reference>
<dbReference type="AlphaFoldDB" id="A0AAN8SW88"/>
<sequence>MMNHVSTNWPGMVVLLQNYKPKIFSLAVTWKPLHGEMLKCNTDGASRRNLSKSSYFYCLRIHKRDLIIAKGEEIHETTNNEAEATVIKEASYHWVSIILNKVILENDHLVTVPIISRVWEIAWKNSTIIGDINALAQLCQVRIQHIVIEGNSLAYYIASIPFERAG</sequence>
<dbReference type="GO" id="GO:0003676">
    <property type="term" value="F:nucleic acid binding"/>
    <property type="evidence" value="ECO:0007669"/>
    <property type="project" value="InterPro"/>
</dbReference>
<dbReference type="Proteomes" id="UP001371456">
    <property type="component" value="Unassembled WGS sequence"/>
</dbReference>
<gene>
    <name evidence="2" type="ORF">RDI58_029136</name>
</gene>
<evidence type="ECO:0000259" key="1">
    <source>
        <dbReference type="Pfam" id="PF13456"/>
    </source>
</evidence>
<keyword evidence="3" id="KW-1185">Reference proteome</keyword>
<dbReference type="Pfam" id="PF13456">
    <property type="entry name" value="RVT_3"/>
    <property type="match status" value="1"/>
</dbReference>
<dbReference type="PANTHER" id="PTHR47723:SF24">
    <property type="entry name" value="RNASE H TYPE-1 DOMAIN-CONTAINING PROTEIN"/>
    <property type="match status" value="1"/>
</dbReference>
<organism evidence="2 3">
    <name type="scientific">Solanum bulbocastanum</name>
    <name type="common">Wild potato</name>
    <dbReference type="NCBI Taxonomy" id="147425"/>
    <lineage>
        <taxon>Eukaryota</taxon>
        <taxon>Viridiplantae</taxon>
        <taxon>Streptophyta</taxon>
        <taxon>Embryophyta</taxon>
        <taxon>Tracheophyta</taxon>
        <taxon>Spermatophyta</taxon>
        <taxon>Magnoliopsida</taxon>
        <taxon>eudicotyledons</taxon>
        <taxon>Gunneridae</taxon>
        <taxon>Pentapetalae</taxon>
        <taxon>asterids</taxon>
        <taxon>lamiids</taxon>
        <taxon>Solanales</taxon>
        <taxon>Solanaceae</taxon>
        <taxon>Solanoideae</taxon>
        <taxon>Solaneae</taxon>
        <taxon>Solanum</taxon>
    </lineage>
</organism>
<dbReference type="SUPFAM" id="SSF53098">
    <property type="entry name" value="Ribonuclease H-like"/>
    <property type="match status" value="1"/>
</dbReference>
<dbReference type="GO" id="GO:0004523">
    <property type="term" value="F:RNA-DNA hybrid ribonuclease activity"/>
    <property type="evidence" value="ECO:0007669"/>
    <property type="project" value="InterPro"/>
</dbReference>
<dbReference type="InterPro" id="IPR036397">
    <property type="entry name" value="RNaseH_sf"/>
</dbReference>
<dbReference type="InterPro" id="IPR053151">
    <property type="entry name" value="RNase_H-like"/>
</dbReference>
<dbReference type="PANTHER" id="PTHR47723">
    <property type="entry name" value="OS05G0353850 PROTEIN"/>
    <property type="match status" value="1"/>
</dbReference>
<dbReference type="InterPro" id="IPR012337">
    <property type="entry name" value="RNaseH-like_sf"/>
</dbReference>
<protein>
    <recommendedName>
        <fullName evidence="1">RNase H type-1 domain-containing protein</fullName>
    </recommendedName>
</protein>